<name>A0ABU1XEM1_9NOCA</name>
<comment type="caution">
    <text evidence="2">The sequence shown here is derived from an EMBL/GenBank/DDBJ whole genome shotgun (WGS) entry which is preliminary data.</text>
</comment>
<feature type="region of interest" description="Disordered" evidence="1">
    <location>
        <begin position="304"/>
        <end position="336"/>
    </location>
</feature>
<evidence type="ECO:0000313" key="3">
    <source>
        <dbReference type="Proteomes" id="UP001251217"/>
    </source>
</evidence>
<dbReference type="EMBL" id="JAVDWW010000004">
    <property type="protein sequence ID" value="MDR7168988.1"/>
    <property type="molecule type" value="Genomic_DNA"/>
</dbReference>
<evidence type="ECO:0000313" key="2">
    <source>
        <dbReference type="EMBL" id="MDR7168988.1"/>
    </source>
</evidence>
<organism evidence="2 3">
    <name type="scientific">Nocardia kruczakiae</name>
    <dbReference type="NCBI Taxonomy" id="261477"/>
    <lineage>
        <taxon>Bacteria</taxon>
        <taxon>Bacillati</taxon>
        <taxon>Actinomycetota</taxon>
        <taxon>Actinomycetes</taxon>
        <taxon>Mycobacteriales</taxon>
        <taxon>Nocardiaceae</taxon>
        <taxon>Nocardia</taxon>
    </lineage>
</organism>
<dbReference type="InterPro" id="IPR024735">
    <property type="entry name" value="TcpC"/>
</dbReference>
<evidence type="ECO:0000256" key="1">
    <source>
        <dbReference type="SAM" id="MobiDB-lite"/>
    </source>
</evidence>
<reference evidence="2 3" key="1">
    <citation type="submission" date="2023-07" db="EMBL/GenBank/DDBJ databases">
        <title>Sorghum-associated microbial communities from plants grown in Nebraska, USA.</title>
        <authorList>
            <person name="Schachtman D."/>
        </authorList>
    </citation>
    <scope>NUCLEOTIDE SEQUENCE [LARGE SCALE GENOMIC DNA]</scope>
    <source>
        <strain evidence="2 3">4272</strain>
    </source>
</reference>
<sequence>MRTSAGRRADSGEELLRRMAARRRRDNAVFAVLAVLAVLGGGHAVLSWFATPPPGPSDATTTTIIGNAQLAESFAQEFVVTYLSATNGQQEKLAEFVDAQQMTLPSTPRQVSDPIVVFASRSIGNSSMDVWAVTVSVRVAKTGAAGGLREYYRVPVSVAADGRRRALALPSAVGAPGRGNDLVLNYEISCGTDTPLAQVASGFLAAYLTGSGDVARYVTPNSGIAALQPAPYTAVETTTVSSEDASCGASAGSAKVLATINPKAGAGAAPTLAYPLTMIRNSGQWQVQSMDALPALRNPMAVVSGAQTQDSAKASASGTPTTAPSTAVSVPPATQN</sequence>
<dbReference type="Pfam" id="PF12642">
    <property type="entry name" value="TpcC"/>
    <property type="match status" value="1"/>
</dbReference>
<proteinExistence type="predicted"/>
<dbReference type="Proteomes" id="UP001251217">
    <property type="component" value="Unassembled WGS sequence"/>
</dbReference>
<gene>
    <name evidence="2" type="ORF">J2W56_002729</name>
</gene>
<feature type="compositionally biased region" description="Low complexity" evidence="1">
    <location>
        <begin position="311"/>
        <end position="336"/>
    </location>
</feature>
<accession>A0ABU1XEM1</accession>
<keyword evidence="3" id="KW-1185">Reference proteome</keyword>
<evidence type="ECO:0008006" key="4">
    <source>
        <dbReference type="Google" id="ProtNLM"/>
    </source>
</evidence>
<protein>
    <recommendedName>
        <fullName evidence="4">Conjugative transposon protein TcpC</fullName>
    </recommendedName>
</protein>
<dbReference type="RefSeq" id="WP_245660663.1">
    <property type="nucleotide sequence ID" value="NZ_JAVDWW010000004.1"/>
</dbReference>